<dbReference type="PANTHER" id="PTHR30203">
    <property type="entry name" value="OUTER MEMBRANE CATION EFFLUX PROTEIN"/>
    <property type="match status" value="1"/>
</dbReference>
<accession>A0A3S0XWD5</accession>
<keyword evidence="4" id="KW-0732">Signal</keyword>
<dbReference type="InterPro" id="IPR003423">
    <property type="entry name" value="OMP_efflux"/>
</dbReference>
<dbReference type="SUPFAM" id="SSF56954">
    <property type="entry name" value="Outer membrane efflux proteins (OEP)"/>
    <property type="match status" value="1"/>
</dbReference>
<feature type="coiled-coil region" evidence="2">
    <location>
        <begin position="199"/>
        <end position="226"/>
    </location>
</feature>
<dbReference type="PANTHER" id="PTHR30203:SF25">
    <property type="entry name" value="OUTER MEMBRANE PROTEIN-RELATED"/>
    <property type="match status" value="1"/>
</dbReference>
<evidence type="ECO:0000256" key="4">
    <source>
        <dbReference type="SAM" id="SignalP"/>
    </source>
</evidence>
<feature type="signal peptide" evidence="4">
    <location>
        <begin position="1"/>
        <end position="31"/>
    </location>
</feature>
<dbReference type="InterPro" id="IPR010131">
    <property type="entry name" value="MdtP/NodT-like"/>
</dbReference>
<feature type="coiled-coil region" evidence="2">
    <location>
        <begin position="80"/>
        <end position="110"/>
    </location>
</feature>
<reference evidence="5 6" key="1">
    <citation type="submission" date="2018-12" db="EMBL/GenBank/DDBJ databases">
        <title>The genome sequences of Variovorax guangxiensis DSM 27352.</title>
        <authorList>
            <person name="Gao J."/>
            <person name="Sun J."/>
        </authorList>
    </citation>
    <scope>NUCLEOTIDE SEQUENCE [LARGE SCALE GENOMIC DNA]</scope>
    <source>
        <strain evidence="5 6">DSM 27352</strain>
    </source>
</reference>
<dbReference type="GO" id="GO:0015562">
    <property type="term" value="F:efflux transmembrane transporter activity"/>
    <property type="evidence" value="ECO:0007669"/>
    <property type="project" value="InterPro"/>
</dbReference>
<protein>
    <submittedName>
        <fullName evidence="5">TolC family protein</fullName>
    </submittedName>
</protein>
<comment type="similarity">
    <text evidence="1">Belongs to the outer membrane factor (OMF) (TC 1.B.17) family.</text>
</comment>
<feature type="chain" id="PRO_5018570118" evidence="4">
    <location>
        <begin position="32"/>
        <end position="493"/>
    </location>
</feature>
<organism evidence="5 6">
    <name type="scientific">Variovorax guangxiensis</name>
    <dbReference type="NCBI Taxonomy" id="1775474"/>
    <lineage>
        <taxon>Bacteria</taxon>
        <taxon>Pseudomonadati</taxon>
        <taxon>Pseudomonadota</taxon>
        <taxon>Betaproteobacteria</taxon>
        <taxon>Burkholderiales</taxon>
        <taxon>Comamonadaceae</taxon>
        <taxon>Variovorax</taxon>
    </lineage>
</organism>
<dbReference type="Pfam" id="PF02321">
    <property type="entry name" value="OEP"/>
    <property type="match status" value="2"/>
</dbReference>
<comment type="caution">
    <text evidence="5">The sequence shown here is derived from an EMBL/GenBank/DDBJ whole genome shotgun (WGS) entry which is preliminary data.</text>
</comment>
<name>A0A3S0XWD5_9BURK</name>
<sequence length="493" mass="52402">MSLFLPYFQGSLRVGAPLLLASLLAGCAAIAPPSAVPSAVQRHADFDVTSPAAGDAGLPVGVPSRHWWRDLKDPQLNILVEQAMARNHELQAALAVIKEARAMADVAEREVLPQGRLSAQSLATRPSVAETDPYGQGLSRPPSRRIGMISQGLSWELDLFGRIGTASAIAERQLDAAQADARAATALLQAEVVRSYVQLRRHQQEALRVDEELVLLRQRANLLEQRALAGLTDRREVIAADAAIARAEAERGQLLAACHVSVAALAVLAGRSPLTSDPDWDHRVAAAELPDSPTTMQIAQPGELLAKRPDVAKADALLRASLGNTVLAERAHLPRVSLDLSMGLSAPLGQLGRGSSLRYAAGPALQWDWLDAGRIAARAAAGRAGSERAWHTFEQTVLKALEDSEGALRNWSAARGALAQAHAARSSARAAQEYASIRADAGMEAPTQALEHRVAHIRAARSELAAQADSILAYVQTQLALAAWQPEVTASGN</sequence>
<evidence type="ECO:0000313" key="5">
    <source>
        <dbReference type="EMBL" id="RUR71254.1"/>
    </source>
</evidence>
<feature type="region of interest" description="Disordered" evidence="3">
    <location>
        <begin position="122"/>
        <end position="141"/>
    </location>
</feature>
<dbReference type="OrthoDB" id="8894016at2"/>
<evidence type="ECO:0000313" key="6">
    <source>
        <dbReference type="Proteomes" id="UP000281118"/>
    </source>
</evidence>
<dbReference type="Gene3D" id="1.20.1600.10">
    <property type="entry name" value="Outer membrane efflux proteins (OEP)"/>
    <property type="match status" value="1"/>
</dbReference>
<dbReference type="RefSeq" id="WP_126025337.1">
    <property type="nucleotide sequence ID" value="NZ_RXFT01000019.1"/>
</dbReference>
<evidence type="ECO:0000256" key="3">
    <source>
        <dbReference type="SAM" id="MobiDB-lite"/>
    </source>
</evidence>
<dbReference type="Proteomes" id="UP000281118">
    <property type="component" value="Unassembled WGS sequence"/>
</dbReference>
<dbReference type="AlphaFoldDB" id="A0A3S0XWD5"/>
<evidence type="ECO:0000256" key="1">
    <source>
        <dbReference type="ARBA" id="ARBA00007613"/>
    </source>
</evidence>
<keyword evidence="2" id="KW-0175">Coiled coil</keyword>
<dbReference type="EMBL" id="RXFT01000019">
    <property type="protein sequence ID" value="RUR71254.1"/>
    <property type="molecule type" value="Genomic_DNA"/>
</dbReference>
<dbReference type="Gene3D" id="2.20.200.10">
    <property type="entry name" value="Outer membrane efflux proteins (OEP)"/>
    <property type="match status" value="1"/>
</dbReference>
<evidence type="ECO:0000256" key="2">
    <source>
        <dbReference type="SAM" id="Coils"/>
    </source>
</evidence>
<gene>
    <name evidence="5" type="ORF">EJP67_29840</name>
</gene>
<proteinExistence type="inferred from homology"/>